<dbReference type="PATRIC" id="fig|2162.10.peg.1077"/>
<dbReference type="OrthoDB" id="85577at2157"/>
<dbReference type="InterPro" id="IPR007503">
    <property type="entry name" value="DUF530"/>
</dbReference>
<dbReference type="Proteomes" id="UP000606900">
    <property type="component" value="Unassembled WGS sequence"/>
</dbReference>
<dbReference type="EMBL" id="LN734822">
    <property type="protein sequence ID" value="CEL24671.1"/>
    <property type="molecule type" value="Genomic_DNA"/>
</dbReference>
<evidence type="ECO:0000313" key="4">
    <source>
        <dbReference type="Proteomes" id="UP000029661"/>
    </source>
</evidence>
<proteinExistence type="predicted"/>
<dbReference type="Proteomes" id="UP000062768">
    <property type="component" value="Chromosome I"/>
</dbReference>
<reference evidence="2" key="2">
    <citation type="submission" date="2014-09" db="EMBL/GenBank/DDBJ databases">
        <authorList>
            <person name="Bishop-Lilly K.A."/>
            <person name="Broomall S.M."/>
            <person name="Chain P.S."/>
            <person name="Chertkov O."/>
            <person name="Coyne S.R."/>
            <person name="Daligault H.E."/>
            <person name="Davenport K.W."/>
            <person name="Erkkila T."/>
            <person name="Frey K.G."/>
            <person name="Gibbons H.S."/>
            <person name="Gu W."/>
            <person name="Jaissle J."/>
            <person name="Johnson S.L."/>
            <person name="Koroleva G.I."/>
            <person name="Ladner J.T."/>
            <person name="Lo C.-C."/>
            <person name="Minogue T.D."/>
            <person name="Munk C."/>
            <person name="Palacios G.F."/>
            <person name="Redden C.L."/>
            <person name="Rosenzweig C.N."/>
            <person name="Scholz M.B."/>
            <person name="Teshima H."/>
            <person name="Xu Y."/>
        </authorList>
    </citation>
    <scope>NUCLEOTIDE SEQUENCE</scope>
    <source>
        <strain evidence="2">Mb9</strain>
    </source>
</reference>
<evidence type="ECO:0000313" key="3">
    <source>
        <dbReference type="EMBL" id="MBF4474589.1"/>
    </source>
</evidence>
<dbReference type="EMBL" id="CP006933">
    <property type="protein sequence ID" value="AIS32096.1"/>
    <property type="molecule type" value="Genomic_DNA"/>
</dbReference>
<reference evidence="3" key="3">
    <citation type="submission" date="2020-10" db="EMBL/GenBank/DDBJ databases">
        <title>Dehalococcoides mccartyi of a TCE/Cr reducing biochatode.</title>
        <authorList>
            <person name="Matturro B."/>
        </authorList>
    </citation>
    <scope>NUCLEOTIDE SEQUENCE</scope>
    <source>
        <strain evidence="3">Bin2</strain>
    </source>
</reference>
<sequence>MNESVLIGKSERFLDQIKRREISLNDMESPEKFLSLYTYLKNNMDTLQDMRETMEIKGYTAPYRSINKYGRPLTGETKAEDMYDVSRHTQYFRMNAAAKKNILDRVKSAMSSHKIAIGHLEEFATLECSSCHRKYRGHEISILTRGNCECGQDDLKLHVNQEGVYRLEIIPFLPLSGDYMVKLSDLSPRSREAFRSMVRILKQEKRGIVKTVSLVIKVMEDSRWVRKRVTIDAQEEANYEKEIRSQYGSNARIEMMQFHRKKPSIINDKHVQTALSLGYVKYAENRILQFLPDLLEKTLHNKGKVEEYQEALEISKIKANKYDTGDDPESLKNFYLQKELEERGLLNGDGKPEEPLQNDLKEKNLLEKSLFLEIPRIYILWDLLHYYLTTSYDRRNKYSGPFPYLRPGLDTNQMKAFQDFEVDVVRIMQEYLSENITYIPHMGRVLAQKFSVEKKMKGLHLQMGPALGAALLSSEGNLPVAKAAELFSIEVEDVLKGKETLGTLQRPASSRAKQFMAMMKK</sequence>
<accession>A0A089ZBB8</accession>
<evidence type="ECO:0000313" key="5">
    <source>
        <dbReference type="Proteomes" id="UP000062768"/>
    </source>
</evidence>
<evidence type="ECO:0000313" key="2">
    <source>
        <dbReference type="EMBL" id="CEL24671.1"/>
    </source>
</evidence>
<keyword evidence="5" id="KW-1185">Reference proteome</keyword>
<dbReference type="Pfam" id="PF04409">
    <property type="entry name" value="DUF530"/>
    <property type="match status" value="1"/>
</dbReference>
<dbReference type="STRING" id="2162.BRM9_1281"/>
<evidence type="ECO:0000313" key="1">
    <source>
        <dbReference type="EMBL" id="AIS32096.1"/>
    </source>
</evidence>
<dbReference type="KEGG" id="mfc:BRM9_1281"/>
<dbReference type="RefSeq" id="WP_048085185.1">
    <property type="nucleotide sequence ID" value="NZ_CP006933.1"/>
</dbReference>
<name>A0A089ZBB8_METFO</name>
<dbReference type="AlphaFoldDB" id="A0A089ZBB8"/>
<dbReference type="GeneID" id="26739282"/>
<protein>
    <submittedName>
        <fullName evidence="3">DUF530 domain-containing protein</fullName>
    </submittedName>
</protein>
<organism evidence="1 4">
    <name type="scientific">Methanobacterium formicicum</name>
    <dbReference type="NCBI Taxonomy" id="2162"/>
    <lineage>
        <taxon>Archaea</taxon>
        <taxon>Methanobacteriati</taxon>
        <taxon>Methanobacteriota</taxon>
        <taxon>Methanomada group</taxon>
        <taxon>Methanobacteria</taxon>
        <taxon>Methanobacteriales</taxon>
        <taxon>Methanobacteriaceae</taxon>
        <taxon>Methanobacterium</taxon>
    </lineage>
</organism>
<reference evidence="1" key="1">
    <citation type="submission" date="2013-12" db="EMBL/GenBank/DDBJ databases">
        <title>The complete genome sequence of Methanobacterium sp. BRM9.</title>
        <authorList>
            <consortium name="Pastoral Greenhouse Gas Research Consortium"/>
            <person name="Kelly W.J."/>
            <person name="Leahy S.C."/>
            <person name="Perry R."/>
            <person name="Li D."/>
            <person name="Altermann E."/>
            <person name="Lambie S.C."/>
            <person name="Attwood G.T."/>
        </authorList>
    </citation>
    <scope>NUCLEOTIDE SEQUENCE [LARGE SCALE GENOMIC DNA]</scope>
    <source>
        <strain evidence="1">BRM9</strain>
    </source>
</reference>
<dbReference type="EMBL" id="JADIIL010000014">
    <property type="protein sequence ID" value="MBF4474589.1"/>
    <property type="molecule type" value="Genomic_DNA"/>
</dbReference>
<dbReference type="Proteomes" id="UP000029661">
    <property type="component" value="Chromosome"/>
</dbReference>
<gene>
    <name evidence="1" type="ORF">BRM9_1281</name>
    <name evidence="3" type="ORF">ISP06_03830</name>
    <name evidence="2" type="ORF">MB9_1032</name>
</gene>